<sequence length="75" mass="8498">MPGRIRDPRPDTRARLSEALRRDGDSTQEPARNSTSTDGYEGWTVDNLRRRAAEVGIEGRSTMRKDALIEALRSR</sequence>
<evidence type="ECO:0000313" key="3">
    <source>
        <dbReference type="EMBL" id="UUI74145.1"/>
    </source>
</evidence>
<organism evidence="3 4">
    <name type="scientific">Cellulomonas chengniuliangii</name>
    <dbReference type="NCBI Taxonomy" id="2968084"/>
    <lineage>
        <taxon>Bacteria</taxon>
        <taxon>Bacillati</taxon>
        <taxon>Actinomycetota</taxon>
        <taxon>Actinomycetes</taxon>
        <taxon>Micrococcales</taxon>
        <taxon>Cellulomonadaceae</taxon>
        <taxon>Cellulomonas</taxon>
    </lineage>
</organism>
<dbReference type="Proteomes" id="UP001316189">
    <property type="component" value="Chromosome"/>
</dbReference>
<dbReference type="EMBL" id="CP101988">
    <property type="protein sequence ID" value="UUI74145.1"/>
    <property type="molecule type" value="Genomic_DNA"/>
</dbReference>
<accession>A0ABY5KWN1</accession>
<evidence type="ECO:0000259" key="2">
    <source>
        <dbReference type="Pfam" id="PF07498"/>
    </source>
</evidence>
<keyword evidence="4" id="KW-1185">Reference proteome</keyword>
<gene>
    <name evidence="3" type="ORF">NP064_09930</name>
</gene>
<feature type="compositionally biased region" description="Basic and acidic residues" evidence="1">
    <location>
        <begin position="1"/>
        <end position="25"/>
    </location>
</feature>
<feature type="domain" description="Rho termination factor-like N-terminal" evidence="2">
    <location>
        <begin position="44"/>
        <end position="72"/>
    </location>
</feature>
<proteinExistence type="predicted"/>
<protein>
    <submittedName>
        <fullName evidence="3">Rho termination factor N-terminal domain-containing protein</fullName>
    </submittedName>
</protein>
<dbReference type="RefSeq" id="WP_227569823.1">
    <property type="nucleotide sequence ID" value="NZ_CP101988.1"/>
</dbReference>
<name>A0ABY5KWN1_9CELL</name>
<feature type="compositionally biased region" description="Polar residues" evidence="1">
    <location>
        <begin position="27"/>
        <end position="38"/>
    </location>
</feature>
<feature type="region of interest" description="Disordered" evidence="1">
    <location>
        <begin position="1"/>
        <end position="42"/>
    </location>
</feature>
<dbReference type="Pfam" id="PF07498">
    <property type="entry name" value="Rho_N"/>
    <property type="match status" value="1"/>
</dbReference>
<reference evidence="3 4" key="1">
    <citation type="submission" date="2022-07" db="EMBL/GenBank/DDBJ databases">
        <title>Novel species in genus cellulomonas.</title>
        <authorList>
            <person name="Ye L."/>
        </authorList>
    </citation>
    <scope>NUCLEOTIDE SEQUENCE [LARGE SCALE GENOMIC DNA]</scope>
    <source>
        <strain evidence="4">zg-Y338</strain>
    </source>
</reference>
<evidence type="ECO:0000256" key="1">
    <source>
        <dbReference type="SAM" id="MobiDB-lite"/>
    </source>
</evidence>
<dbReference type="InterPro" id="IPR011112">
    <property type="entry name" value="Rho-like_N"/>
</dbReference>
<evidence type="ECO:0000313" key="4">
    <source>
        <dbReference type="Proteomes" id="UP001316189"/>
    </source>
</evidence>